<dbReference type="InterPro" id="IPR051299">
    <property type="entry name" value="AB_hydrolase_lip/est"/>
</dbReference>
<comment type="caution">
    <text evidence="5">The sequence shown here is derived from an EMBL/GenBank/DDBJ whole genome shotgun (WGS) entry which is preliminary data.</text>
</comment>
<keyword evidence="2" id="KW-0378">Hydrolase</keyword>
<keyword evidence="6" id="KW-1185">Reference proteome</keyword>
<sequence>MGYTRLIVFTCLIAVVFSISTSTSINNPVSQLESDLAVALIDAVTNLEGGREEEQHLAAASEIRELQPDSPEINDIRFHAQLCHTVNCRDSLNNWDCKECLQVLPDGEVLNYFKTAPNDIVGQIIRSKAYVTCAQDYIRSDQRSYINNQQDIGRRHNGRLVPYPPVTGGFVNNGCFQGFSEINHTMITTISDQIELHPDYRIHVIGHSFGGCIASLAGLELLQRVHKLNSTKLSVYTLGKTRVGNKAFVDFHDRTGIDHKRMVAKADCTYQTIDYAIQFD</sequence>
<dbReference type="AlphaFoldDB" id="A0A8H7UNX1"/>
<dbReference type="PANTHER" id="PTHR46640">
    <property type="entry name" value="TRIACYLGLYCEROL LIPASE, PUTATIVE (AFU_ORTHOLOGUE AFUA_6G06510)-RELATED"/>
    <property type="match status" value="1"/>
</dbReference>
<proteinExistence type="predicted"/>
<evidence type="ECO:0000256" key="1">
    <source>
        <dbReference type="ARBA" id="ARBA00022729"/>
    </source>
</evidence>
<dbReference type="GO" id="GO:0016787">
    <property type="term" value="F:hydrolase activity"/>
    <property type="evidence" value="ECO:0007669"/>
    <property type="project" value="UniProtKB-KW"/>
</dbReference>
<dbReference type="SUPFAM" id="SSF53474">
    <property type="entry name" value="alpha/beta-Hydrolases"/>
    <property type="match status" value="1"/>
</dbReference>
<protein>
    <recommendedName>
        <fullName evidence="4">Fungal lipase-type domain-containing protein</fullName>
    </recommendedName>
</protein>
<evidence type="ECO:0000256" key="3">
    <source>
        <dbReference type="SAM" id="SignalP"/>
    </source>
</evidence>
<dbReference type="OrthoDB" id="426718at2759"/>
<dbReference type="GO" id="GO:0006629">
    <property type="term" value="P:lipid metabolic process"/>
    <property type="evidence" value="ECO:0007669"/>
    <property type="project" value="InterPro"/>
</dbReference>
<dbReference type="Proteomes" id="UP000612746">
    <property type="component" value="Unassembled WGS sequence"/>
</dbReference>
<dbReference type="Pfam" id="PF01764">
    <property type="entry name" value="Lipase_3"/>
    <property type="match status" value="1"/>
</dbReference>
<feature type="domain" description="Fungal lipase-type" evidence="4">
    <location>
        <begin position="161"/>
        <end position="267"/>
    </location>
</feature>
<organism evidence="5 6">
    <name type="scientific">Umbelopsis vinacea</name>
    <dbReference type="NCBI Taxonomy" id="44442"/>
    <lineage>
        <taxon>Eukaryota</taxon>
        <taxon>Fungi</taxon>
        <taxon>Fungi incertae sedis</taxon>
        <taxon>Mucoromycota</taxon>
        <taxon>Mucoromycotina</taxon>
        <taxon>Umbelopsidomycetes</taxon>
        <taxon>Umbelopsidales</taxon>
        <taxon>Umbelopsidaceae</taxon>
        <taxon>Umbelopsis</taxon>
    </lineage>
</organism>
<evidence type="ECO:0000256" key="2">
    <source>
        <dbReference type="ARBA" id="ARBA00022801"/>
    </source>
</evidence>
<reference evidence="5" key="1">
    <citation type="submission" date="2020-12" db="EMBL/GenBank/DDBJ databases">
        <title>Metabolic potential, ecology and presence of endohyphal bacteria is reflected in genomic diversity of Mucoromycotina.</title>
        <authorList>
            <person name="Muszewska A."/>
            <person name="Okrasinska A."/>
            <person name="Steczkiewicz K."/>
            <person name="Drgas O."/>
            <person name="Orlowska M."/>
            <person name="Perlinska-Lenart U."/>
            <person name="Aleksandrzak-Piekarczyk T."/>
            <person name="Szatraj K."/>
            <person name="Zielenkiewicz U."/>
            <person name="Pilsyk S."/>
            <person name="Malc E."/>
            <person name="Mieczkowski P."/>
            <person name="Kruszewska J.S."/>
            <person name="Biernat P."/>
            <person name="Pawlowska J."/>
        </authorList>
    </citation>
    <scope>NUCLEOTIDE SEQUENCE</scope>
    <source>
        <strain evidence="5">WA0000051536</strain>
    </source>
</reference>
<name>A0A8H7UNX1_9FUNG</name>
<feature type="chain" id="PRO_5034840834" description="Fungal lipase-type domain-containing protein" evidence="3">
    <location>
        <begin position="19"/>
        <end position="280"/>
    </location>
</feature>
<gene>
    <name evidence="5" type="ORF">INT44_001417</name>
</gene>
<dbReference type="EMBL" id="JAEPRA010000002">
    <property type="protein sequence ID" value="KAG2188662.1"/>
    <property type="molecule type" value="Genomic_DNA"/>
</dbReference>
<evidence type="ECO:0000313" key="6">
    <source>
        <dbReference type="Proteomes" id="UP000612746"/>
    </source>
</evidence>
<evidence type="ECO:0000313" key="5">
    <source>
        <dbReference type="EMBL" id="KAG2188662.1"/>
    </source>
</evidence>
<dbReference type="InterPro" id="IPR029058">
    <property type="entry name" value="AB_hydrolase_fold"/>
</dbReference>
<dbReference type="Gene3D" id="3.40.50.1820">
    <property type="entry name" value="alpha/beta hydrolase"/>
    <property type="match status" value="1"/>
</dbReference>
<dbReference type="InterPro" id="IPR002921">
    <property type="entry name" value="Fungal_lipase-type"/>
</dbReference>
<dbReference type="PANTHER" id="PTHR46640:SF1">
    <property type="entry name" value="FUNGAL LIPASE-LIKE DOMAIN-CONTAINING PROTEIN-RELATED"/>
    <property type="match status" value="1"/>
</dbReference>
<feature type="signal peptide" evidence="3">
    <location>
        <begin position="1"/>
        <end position="18"/>
    </location>
</feature>
<evidence type="ECO:0000259" key="4">
    <source>
        <dbReference type="Pfam" id="PF01764"/>
    </source>
</evidence>
<keyword evidence="1 3" id="KW-0732">Signal</keyword>
<accession>A0A8H7UNX1</accession>